<comment type="similarity">
    <text evidence="2">Belongs to the HAD-like hydrolase superfamily. CbbY/CbbZ/Gph/YieH family.</text>
</comment>
<dbReference type="PANTHER" id="PTHR46193">
    <property type="entry name" value="6-PHOSPHOGLUCONATE PHOSPHATASE"/>
    <property type="match status" value="1"/>
</dbReference>
<evidence type="ECO:0000256" key="4">
    <source>
        <dbReference type="ARBA" id="ARBA00022842"/>
    </source>
</evidence>
<dbReference type="InterPro" id="IPR028082">
    <property type="entry name" value="Peripla_BP_I"/>
</dbReference>
<accession>A0A858RDK2</accession>
<dbReference type="GO" id="GO:0046872">
    <property type="term" value="F:metal ion binding"/>
    <property type="evidence" value="ECO:0007669"/>
    <property type="project" value="UniProtKB-KW"/>
</dbReference>
<name>A0A858RDK2_9BACT</name>
<dbReference type="GO" id="GO:0003700">
    <property type="term" value="F:DNA-binding transcription factor activity"/>
    <property type="evidence" value="ECO:0007669"/>
    <property type="project" value="InterPro"/>
</dbReference>
<evidence type="ECO:0000256" key="1">
    <source>
        <dbReference type="ARBA" id="ARBA00001946"/>
    </source>
</evidence>
<keyword evidence="5" id="KW-0805">Transcription regulation</keyword>
<comment type="cofactor">
    <cofactor evidence="1">
        <name>Mg(2+)</name>
        <dbReference type="ChEBI" id="CHEBI:18420"/>
    </cofactor>
</comment>
<dbReference type="PANTHER" id="PTHR46193:SF18">
    <property type="entry name" value="HEXITOL PHOSPHATASE B"/>
    <property type="match status" value="1"/>
</dbReference>
<evidence type="ECO:0000313" key="10">
    <source>
        <dbReference type="EMBL" id="QJE94668.1"/>
    </source>
</evidence>
<keyword evidence="11" id="KW-1185">Reference proteome</keyword>
<dbReference type="Gene3D" id="1.10.10.60">
    <property type="entry name" value="Homeodomain-like"/>
    <property type="match status" value="1"/>
</dbReference>
<dbReference type="GO" id="GO:0016787">
    <property type="term" value="F:hydrolase activity"/>
    <property type="evidence" value="ECO:0007669"/>
    <property type="project" value="UniProtKB-KW"/>
</dbReference>
<dbReference type="SFLD" id="SFLDS00003">
    <property type="entry name" value="Haloacid_Dehalogenase"/>
    <property type="match status" value="1"/>
</dbReference>
<dbReference type="Pfam" id="PF12833">
    <property type="entry name" value="HTH_18"/>
    <property type="match status" value="1"/>
</dbReference>
<dbReference type="Gene3D" id="3.40.50.1000">
    <property type="entry name" value="HAD superfamily/HAD-like"/>
    <property type="match status" value="1"/>
</dbReference>
<evidence type="ECO:0000256" key="6">
    <source>
        <dbReference type="ARBA" id="ARBA00023125"/>
    </source>
</evidence>
<evidence type="ECO:0000256" key="3">
    <source>
        <dbReference type="ARBA" id="ARBA00022723"/>
    </source>
</evidence>
<dbReference type="SUPFAM" id="SSF46689">
    <property type="entry name" value="Homeodomain-like"/>
    <property type="match status" value="1"/>
</dbReference>
<dbReference type="Gene3D" id="1.10.150.240">
    <property type="entry name" value="Putative phosphatase, domain 2"/>
    <property type="match status" value="1"/>
</dbReference>
<keyword evidence="8" id="KW-0119">Carbohydrate metabolism</keyword>
<gene>
    <name evidence="10" type="ORF">HHL09_02360</name>
</gene>
<dbReference type="KEGG" id="luo:HHL09_02360"/>
<reference evidence="10 11" key="1">
    <citation type="submission" date="2020-04" db="EMBL/GenBank/DDBJ databases">
        <title>Luteolibacter sp. G-1-1-1 isolated from soil.</title>
        <authorList>
            <person name="Dahal R.H."/>
        </authorList>
    </citation>
    <scope>NUCLEOTIDE SEQUENCE [LARGE SCALE GENOMIC DNA]</scope>
    <source>
        <strain evidence="10 11">G-1-1-1</strain>
    </source>
</reference>
<evidence type="ECO:0000256" key="2">
    <source>
        <dbReference type="ARBA" id="ARBA00006171"/>
    </source>
</evidence>
<dbReference type="InterPro" id="IPR023198">
    <property type="entry name" value="PGP-like_dom2"/>
</dbReference>
<keyword evidence="3" id="KW-0479">Metal-binding</keyword>
<dbReference type="AlphaFoldDB" id="A0A858RDK2"/>
<evidence type="ECO:0000256" key="5">
    <source>
        <dbReference type="ARBA" id="ARBA00023015"/>
    </source>
</evidence>
<keyword evidence="7" id="KW-0804">Transcription</keyword>
<dbReference type="PROSITE" id="PS01124">
    <property type="entry name" value="HTH_ARAC_FAMILY_2"/>
    <property type="match status" value="1"/>
</dbReference>
<dbReference type="Pfam" id="PF13419">
    <property type="entry name" value="HAD_2"/>
    <property type="match status" value="1"/>
</dbReference>
<keyword evidence="6" id="KW-0238">DNA-binding</keyword>
<dbReference type="InterPro" id="IPR046335">
    <property type="entry name" value="LacI/GalR-like_sensor"/>
</dbReference>
<dbReference type="InterPro" id="IPR041492">
    <property type="entry name" value="HAD_2"/>
</dbReference>
<keyword evidence="4" id="KW-0460">Magnesium</keyword>
<organism evidence="10 11">
    <name type="scientific">Luteolibacter luteus</name>
    <dbReference type="NCBI Taxonomy" id="2728835"/>
    <lineage>
        <taxon>Bacteria</taxon>
        <taxon>Pseudomonadati</taxon>
        <taxon>Verrucomicrobiota</taxon>
        <taxon>Verrucomicrobiia</taxon>
        <taxon>Verrucomicrobiales</taxon>
        <taxon>Verrucomicrobiaceae</taxon>
        <taxon>Luteolibacter</taxon>
    </lineage>
</organism>
<dbReference type="InterPro" id="IPR018060">
    <property type="entry name" value="HTH_AraC"/>
</dbReference>
<evidence type="ECO:0000256" key="7">
    <source>
        <dbReference type="ARBA" id="ARBA00023163"/>
    </source>
</evidence>
<dbReference type="EMBL" id="CP051774">
    <property type="protein sequence ID" value="QJE94668.1"/>
    <property type="molecule type" value="Genomic_DNA"/>
</dbReference>
<sequence>MNGKPPLIRRSVAMRHPVWSSYGPLVMAGVVDFMREEDPWRLATENDSYGEMEAVKIDREWHGDGLILFRATEDELAEFRRRGQAVVLTSTEGPDLGFPRVVPDNQQIGRVAAEHLIECSVPHFAFLARGETFYREEQFAPGLRRYARERLGGFRSKLAEYAIEPTVHYLKGRPLWKDQTWREVETEVMAFLDLLPRPCGLFVVDDSLGAVVLRAADRLGIRVPGELAVIGFGDDPSYCFATFPALSSIAYPGREIGKQAAAMLWQQMNGGAPPPVRTEVAVQTVVARESSDTLAIEDEEIRDLVRFIRRQAPHEALRVAELAERTTLSMTTIKARFATVLGHGPKQEIQRVRLRHLRHLLMDHRLSLAEIARQMQFGTAHELSRFFLAETGQRPTDFRGKPETATPGKVVSAVIFDMDGTLFDTEPVYFEAYRHAFAAQGGELSREVYFSKLMGLSNAAIETALGAMAQDRFDVRKFRKGWKAKWRALLAANPLEVLPGVRELLERLMEDRIRIGLASSSDREDIELSLESAGLASHFPVRAAGDEVPEGKPAPDVYLLACQRLGVDPKDCIAIEDSPHGVAAAQAAGIRVLAITTAAVEGPCLRKANTLAELGEGEWKEILGTTRPIRVP</sequence>
<dbReference type="InterPro" id="IPR009057">
    <property type="entry name" value="Homeodomain-like_sf"/>
</dbReference>
<dbReference type="SFLD" id="SFLDG01135">
    <property type="entry name" value="C1.5.6:_HAD__Beta-PGM__Phospha"/>
    <property type="match status" value="1"/>
</dbReference>
<dbReference type="GO" id="GO:0043565">
    <property type="term" value="F:sequence-specific DNA binding"/>
    <property type="evidence" value="ECO:0007669"/>
    <property type="project" value="InterPro"/>
</dbReference>
<keyword evidence="10" id="KW-0378">Hydrolase</keyword>
<dbReference type="InterPro" id="IPR036412">
    <property type="entry name" value="HAD-like_sf"/>
</dbReference>
<feature type="domain" description="HTH araC/xylS-type" evidence="9">
    <location>
        <begin position="302"/>
        <end position="401"/>
    </location>
</feature>
<dbReference type="InterPro" id="IPR051600">
    <property type="entry name" value="Beta-PGM-like"/>
</dbReference>
<dbReference type="Proteomes" id="UP000501812">
    <property type="component" value="Chromosome"/>
</dbReference>
<dbReference type="Pfam" id="PF13377">
    <property type="entry name" value="Peripla_BP_3"/>
    <property type="match status" value="1"/>
</dbReference>
<dbReference type="NCBIfam" id="TIGR01509">
    <property type="entry name" value="HAD-SF-IA-v3"/>
    <property type="match status" value="1"/>
</dbReference>
<dbReference type="InterPro" id="IPR023214">
    <property type="entry name" value="HAD_sf"/>
</dbReference>
<dbReference type="Gene3D" id="3.40.50.2300">
    <property type="match status" value="2"/>
</dbReference>
<proteinExistence type="inferred from homology"/>
<dbReference type="InterPro" id="IPR006439">
    <property type="entry name" value="HAD-SF_hydro_IA"/>
</dbReference>
<dbReference type="SUPFAM" id="SSF53822">
    <property type="entry name" value="Periplasmic binding protein-like I"/>
    <property type="match status" value="1"/>
</dbReference>
<dbReference type="SUPFAM" id="SSF56784">
    <property type="entry name" value="HAD-like"/>
    <property type="match status" value="1"/>
</dbReference>
<evidence type="ECO:0000259" key="9">
    <source>
        <dbReference type="PROSITE" id="PS01124"/>
    </source>
</evidence>
<dbReference type="SFLD" id="SFLDG01129">
    <property type="entry name" value="C1.5:_HAD__Beta-PGM__Phosphata"/>
    <property type="match status" value="1"/>
</dbReference>
<dbReference type="SMART" id="SM00342">
    <property type="entry name" value="HTH_ARAC"/>
    <property type="match status" value="1"/>
</dbReference>
<dbReference type="RefSeq" id="WP_169452889.1">
    <property type="nucleotide sequence ID" value="NZ_CP051774.1"/>
</dbReference>
<evidence type="ECO:0000313" key="11">
    <source>
        <dbReference type="Proteomes" id="UP000501812"/>
    </source>
</evidence>
<evidence type="ECO:0000256" key="8">
    <source>
        <dbReference type="ARBA" id="ARBA00023277"/>
    </source>
</evidence>
<protein>
    <submittedName>
        <fullName evidence="10">HAD-IA family hydrolase</fullName>
    </submittedName>
</protein>